<dbReference type="Pfam" id="PF05726">
    <property type="entry name" value="Pirin_C"/>
    <property type="match status" value="1"/>
</dbReference>
<dbReference type="OrthoDB" id="9780903at2"/>
<comment type="caution">
    <text evidence="6">The sequence shown here is derived from an EMBL/GenBank/DDBJ whole genome shotgun (WGS) entry which is preliminary data.</text>
</comment>
<gene>
    <name evidence="6" type="ORF">COC42_10020</name>
</gene>
<dbReference type="InterPro" id="IPR003829">
    <property type="entry name" value="Pirin_N_dom"/>
</dbReference>
<dbReference type="InterPro" id="IPR008778">
    <property type="entry name" value="Pirin_C_dom"/>
</dbReference>
<evidence type="ECO:0008006" key="8">
    <source>
        <dbReference type="Google" id="ProtNLM"/>
    </source>
</evidence>
<dbReference type="InterPro" id="IPR011051">
    <property type="entry name" value="RmlC_Cupin_sf"/>
</dbReference>
<dbReference type="AlphaFoldDB" id="A0A2A4BAA5"/>
<dbReference type="SUPFAM" id="SSF51182">
    <property type="entry name" value="RmlC-like cupins"/>
    <property type="match status" value="1"/>
</dbReference>
<evidence type="ECO:0000313" key="6">
    <source>
        <dbReference type="EMBL" id="PCD04564.1"/>
    </source>
</evidence>
<evidence type="ECO:0000256" key="2">
    <source>
        <dbReference type="PIRSR" id="PIRSR006232-1"/>
    </source>
</evidence>
<dbReference type="Pfam" id="PF02678">
    <property type="entry name" value="Pirin"/>
    <property type="match status" value="1"/>
</dbReference>
<keyword evidence="2" id="KW-0479">Metal-binding</keyword>
<comment type="cofactor">
    <cofactor evidence="2">
        <name>Fe cation</name>
        <dbReference type="ChEBI" id="CHEBI:24875"/>
    </cofactor>
    <text evidence="2">Binds 1 Fe cation per subunit.</text>
</comment>
<dbReference type="PANTHER" id="PTHR13903:SF8">
    <property type="entry name" value="PIRIN"/>
    <property type="match status" value="1"/>
</dbReference>
<accession>A0A2A4BAA5</accession>
<sequence length="300" mass="32952">MTRDDLILQEILPTTHDLGGFKVYRTLPSRPRTMVGPFLFFDQMGPADLEVGTGIDVRPHPHINLATVTYLFRGAIGHRDSIGSDLVIEPGAVNLMTAGHGIVHSERSPGEERAKGPALFGIQTWLALPEKDEEMDPAFQHVAKAELPVIEDGGVRARVIMGELWGSKAPTTTYAQTIYADIQLDPGGSVPIEAAAEERALYVANGDASIDGMPLDPLTLYVLRPGLLATLRSERGARVMLCGGEAFTSPRHVWWNFVSSRRERINEAKEAWKAGRFPRVPGDDKEWIPIPEVPKTVSYP</sequence>
<feature type="domain" description="Pirin C-terminal" evidence="5">
    <location>
        <begin position="179"/>
        <end position="277"/>
    </location>
</feature>
<keyword evidence="2" id="KW-0408">Iron</keyword>
<dbReference type="RefSeq" id="WP_096342958.1">
    <property type="nucleotide sequence ID" value="NZ_NWMW01000001.1"/>
</dbReference>
<dbReference type="Gene3D" id="2.60.120.10">
    <property type="entry name" value="Jelly Rolls"/>
    <property type="match status" value="2"/>
</dbReference>
<dbReference type="InterPro" id="IPR012093">
    <property type="entry name" value="Pirin"/>
</dbReference>
<reference evidence="6 7" key="1">
    <citation type="submission" date="2017-09" db="EMBL/GenBank/DDBJ databases">
        <title>Sphingomonas spermidinifaciens 9NM-10, whole genome shotgun sequence.</title>
        <authorList>
            <person name="Feng G."/>
            <person name="Zhu H."/>
        </authorList>
    </citation>
    <scope>NUCLEOTIDE SEQUENCE [LARGE SCALE GENOMIC DNA]</scope>
    <source>
        <strain evidence="6 7">9NM-10</strain>
    </source>
</reference>
<organism evidence="6 7">
    <name type="scientific">Sphingomonas spermidinifaciens</name>
    <dbReference type="NCBI Taxonomy" id="1141889"/>
    <lineage>
        <taxon>Bacteria</taxon>
        <taxon>Pseudomonadati</taxon>
        <taxon>Pseudomonadota</taxon>
        <taxon>Alphaproteobacteria</taxon>
        <taxon>Sphingomonadales</taxon>
        <taxon>Sphingomonadaceae</taxon>
        <taxon>Sphingomonas</taxon>
    </lineage>
</organism>
<keyword evidence="7" id="KW-1185">Reference proteome</keyword>
<evidence type="ECO:0000259" key="5">
    <source>
        <dbReference type="Pfam" id="PF05726"/>
    </source>
</evidence>
<evidence type="ECO:0000256" key="1">
    <source>
        <dbReference type="ARBA" id="ARBA00008416"/>
    </source>
</evidence>
<evidence type="ECO:0000313" key="7">
    <source>
        <dbReference type="Proteomes" id="UP000218366"/>
    </source>
</evidence>
<dbReference type="GO" id="GO:0046872">
    <property type="term" value="F:metal ion binding"/>
    <property type="evidence" value="ECO:0007669"/>
    <property type="project" value="UniProtKB-KW"/>
</dbReference>
<feature type="binding site" evidence="2">
    <location>
        <position position="62"/>
    </location>
    <ligand>
        <name>Fe cation</name>
        <dbReference type="ChEBI" id="CHEBI:24875"/>
    </ligand>
</feature>
<feature type="binding site" evidence="2">
    <location>
        <position position="106"/>
    </location>
    <ligand>
        <name>Fe cation</name>
        <dbReference type="ChEBI" id="CHEBI:24875"/>
    </ligand>
</feature>
<dbReference type="CDD" id="cd02909">
    <property type="entry name" value="cupin_pirin_N"/>
    <property type="match status" value="1"/>
</dbReference>
<name>A0A2A4BAA5_9SPHN</name>
<evidence type="ECO:0000259" key="4">
    <source>
        <dbReference type="Pfam" id="PF02678"/>
    </source>
</evidence>
<comment type="similarity">
    <text evidence="1 3">Belongs to the pirin family.</text>
</comment>
<feature type="binding site" evidence="2">
    <location>
        <position position="104"/>
    </location>
    <ligand>
        <name>Fe cation</name>
        <dbReference type="ChEBI" id="CHEBI:24875"/>
    </ligand>
</feature>
<dbReference type="Proteomes" id="UP000218366">
    <property type="component" value="Unassembled WGS sequence"/>
</dbReference>
<feature type="domain" description="Pirin N-terminal" evidence="4">
    <location>
        <begin position="21"/>
        <end position="126"/>
    </location>
</feature>
<feature type="binding site" evidence="2">
    <location>
        <position position="60"/>
    </location>
    <ligand>
        <name>Fe cation</name>
        <dbReference type="ChEBI" id="CHEBI:24875"/>
    </ligand>
</feature>
<dbReference type="CDD" id="cd02247">
    <property type="entry name" value="cupin_pirin_C"/>
    <property type="match status" value="1"/>
</dbReference>
<proteinExistence type="inferred from homology"/>
<dbReference type="EMBL" id="NWMW01000001">
    <property type="protein sequence ID" value="PCD04564.1"/>
    <property type="molecule type" value="Genomic_DNA"/>
</dbReference>
<evidence type="ECO:0000256" key="3">
    <source>
        <dbReference type="RuleBase" id="RU003457"/>
    </source>
</evidence>
<protein>
    <recommendedName>
        <fullName evidence="8">Pirin family protein</fullName>
    </recommendedName>
</protein>
<dbReference type="InterPro" id="IPR014710">
    <property type="entry name" value="RmlC-like_jellyroll"/>
</dbReference>
<dbReference type="PIRSF" id="PIRSF006232">
    <property type="entry name" value="Pirin"/>
    <property type="match status" value="1"/>
</dbReference>
<dbReference type="PANTHER" id="PTHR13903">
    <property type="entry name" value="PIRIN-RELATED"/>
    <property type="match status" value="1"/>
</dbReference>